<dbReference type="Proteomes" id="UP000676194">
    <property type="component" value="Chromosome"/>
</dbReference>
<reference evidence="5" key="1">
    <citation type="submission" date="2021-05" db="EMBL/GenBank/DDBJ databases">
        <title>Complete genome sequence of the cellulolytic planctomycete Telmatocola sphagniphila SP2T and characterization of the first cellulase from planctomycetes.</title>
        <authorList>
            <person name="Rakitin A.L."/>
            <person name="Beletsky A.V."/>
            <person name="Naumoff D.G."/>
            <person name="Kulichevskaya I.S."/>
            <person name="Mardanov A.V."/>
            <person name="Ravin N.V."/>
            <person name="Dedysh S.N."/>
        </authorList>
    </citation>
    <scope>NUCLEOTIDE SEQUENCE</scope>
    <source>
        <strain evidence="5">SP2T</strain>
    </source>
</reference>
<feature type="signal peptide" evidence="3">
    <location>
        <begin position="1"/>
        <end position="28"/>
    </location>
</feature>
<evidence type="ECO:0000256" key="1">
    <source>
        <dbReference type="RuleBase" id="RU004003"/>
    </source>
</evidence>
<protein>
    <recommendedName>
        <fullName evidence="4">Type II/III secretion system secretin-like domain-containing protein</fullName>
    </recommendedName>
</protein>
<dbReference type="InterPro" id="IPR004846">
    <property type="entry name" value="T2SS/T3SS_dom"/>
</dbReference>
<keyword evidence="3" id="KW-0732">Signal</keyword>
<dbReference type="PRINTS" id="PR00811">
    <property type="entry name" value="BCTERIALGSPD"/>
</dbReference>
<evidence type="ECO:0000313" key="6">
    <source>
        <dbReference type="Proteomes" id="UP000676194"/>
    </source>
</evidence>
<dbReference type="InterPro" id="IPR050810">
    <property type="entry name" value="Bact_Secretion_Sys_Channel"/>
</dbReference>
<evidence type="ECO:0000259" key="4">
    <source>
        <dbReference type="Pfam" id="PF00263"/>
    </source>
</evidence>
<accession>A0A8E6BA55</accession>
<dbReference type="PANTHER" id="PTHR30332:SF17">
    <property type="entry name" value="TYPE IV PILIATION SYSTEM PROTEIN DR_0774-RELATED"/>
    <property type="match status" value="1"/>
</dbReference>
<dbReference type="EMBL" id="CP074694">
    <property type="protein sequence ID" value="QVL34187.1"/>
    <property type="molecule type" value="Genomic_DNA"/>
</dbReference>
<dbReference type="Pfam" id="PF00263">
    <property type="entry name" value="Secretin"/>
    <property type="match status" value="1"/>
</dbReference>
<organism evidence="5 6">
    <name type="scientific">Telmatocola sphagniphila</name>
    <dbReference type="NCBI Taxonomy" id="1123043"/>
    <lineage>
        <taxon>Bacteria</taxon>
        <taxon>Pseudomonadati</taxon>
        <taxon>Planctomycetota</taxon>
        <taxon>Planctomycetia</taxon>
        <taxon>Gemmatales</taxon>
        <taxon>Gemmataceae</taxon>
    </lineage>
</organism>
<gene>
    <name evidence="5" type="ORF">KIH39_09850</name>
</gene>
<keyword evidence="6" id="KW-1185">Reference proteome</keyword>
<proteinExistence type="inferred from homology"/>
<evidence type="ECO:0000256" key="3">
    <source>
        <dbReference type="SAM" id="SignalP"/>
    </source>
</evidence>
<feature type="compositionally biased region" description="Pro residues" evidence="2">
    <location>
        <begin position="607"/>
        <end position="619"/>
    </location>
</feature>
<dbReference type="InterPro" id="IPR001775">
    <property type="entry name" value="GspD/PilQ"/>
</dbReference>
<evidence type="ECO:0000256" key="2">
    <source>
        <dbReference type="SAM" id="MobiDB-lite"/>
    </source>
</evidence>
<dbReference type="KEGG" id="tsph:KIH39_09850"/>
<dbReference type="GO" id="GO:0009306">
    <property type="term" value="P:protein secretion"/>
    <property type="evidence" value="ECO:0007669"/>
    <property type="project" value="InterPro"/>
</dbReference>
<comment type="similarity">
    <text evidence="1">Belongs to the bacterial secretin family.</text>
</comment>
<evidence type="ECO:0000313" key="5">
    <source>
        <dbReference type="EMBL" id="QVL34187.1"/>
    </source>
</evidence>
<feature type="compositionally biased region" description="Polar residues" evidence="2">
    <location>
        <begin position="589"/>
        <end position="600"/>
    </location>
</feature>
<feature type="region of interest" description="Disordered" evidence="2">
    <location>
        <begin position="579"/>
        <end position="619"/>
    </location>
</feature>
<dbReference type="RefSeq" id="WP_213499159.1">
    <property type="nucleotide sequence ID" value="NZ_CP074694.1"/>
</dbReference>
<feature type="domain" description="Type II/III secretion system secretin-like" evidence="4">
    <location>
        <begin position="276"/>
        <end position="440"/>
    </location>
</feature>
<feature type="chain" id="PRO_5034814808" description="Type II/III secretion system secretin-like domain-containing protein" evidence="3">
    <location>
        <begin position="29"/>
        <end position="619"/>
    </location>
</feature>
<sequence length="619" mass="64030">MHRFFSARRWSMMTLSLGLILGGGAAFSQEVIQPAQAPKTDRTGGVLVPVGTTVRLQMRVKQPITKVESDRPAVVQVIADSTDPTRVILLGRSIGTAKITLISGNTEETYEIIVQADIEALRTLIRSKFPTANIEITPFGQNRIVLTGNVAHSADIDPILQIANAAFAGIGAGAGGGSVINAMTVGGVSQVQLDVTIASVSRTKARNRGFSWVVQGSTFSTGSILGGLVNVSAVASNGTGVGVYTSPVNTIAGTSSTASNLPFGIVPANFQGMLQALKTENVAKFLAETKLVAQSGKQGSLLVGGQQPVIGPASGITGPGVDYRPVGTELVYTPIVYGNGKIFLELAPRVRSVNGPGGSALTTSFGTSPFLSENSITTSVVLEPGQTFAIGGLLQTSVTANNVKVPLLGDIPFFGALWSVAADEKDEQELVILVTPHLVDAMDCSQLPNRLPGQETRLPDDYEFFLEAMMELPRGQRNVFDGKRYRAAYKNDPTAATYPCGNNCGTGTAGCATGACVTPACTTCAPGTVAAKPIVSQTAPATNANTITVTAVPTSVGKATVGTSTMTIPAPVPANLPNVGGSGYEIDRSQPQIQDPSSVPLSAIPPGGRPALPPLPVPR</sequence>
<dbReference type="PANTHER" id="PTHR30332">
    <property type="entry name" value="PROBABLE GENERAL SECRETION PATHWAY PROTEIN D"/>
    <property type="match status" value="1"/>
</dbReference>
<dbReference type="AlphaFoldDB" id="A0A8E6BA55"/>
<dbReference type="GO" id="GO:0015627">
    <property type="term" value="C:type II protein secretion system complex"/>
    <property type="evidence" value="ECO:0007669"/>
    <property type="project" value="TreeGrafter"/>
</dbReference>
<name>A0A8E6BA55_9BACT</name>